<dbReference type="Proteomes" id="UP001195483">
    <property type="component" value="Unassembled WGS sequence"/>
</dbReference>
<evidence type="ECO:0000313" key="1">
    <source>
        <dbReference type="EMBL" id="KAK3603156.1"/>
    </source>
</evidence>
<dbReference type="AlphaFoldDB" id="A0AAE0T3P0"/>
<reference evidence="1" key="1">
    <citation type="journal article" date="2021" name="Genome Biol. Evol.">
        <title>A High-Quality Reference Genome for a Parasitic Bivalve with Doubly Uniparental Inheritance (Bivalvia: Unionida).</title>
        <authorList>
            <person name="Smith C.H."/>
        </authorList>
    </citation>
    <scope>NUCLEOTIDE SEQUENCE</scope>
    <source>
        <strain evidence="1">CHS0354</strain>
    </source>
</reference>
<gene>
    <name evidence="1" type="ORF">CHS0354_042988</name>
</gene>
<proteinExistence type="predicted"/>
<feature type="non-terminal residue" evidence="1">
    <location>
        <position position="51"/>
    </location>
</feature>
<keyword evidence="2" id="KW-1185">Reference proteome</keyword>
<sequence>MVYSDSATNRCSTVRQVCDLEYIDIRNDSAKNRCNTFRLVCDLKYSDSTQT</sequence>
<reference evidence="1" key="2">
    <citation type="journal article" date="2021" name="Genome Biol. Evol.">
        <title>Developing a high-quality reference genome for a parasitic bivalve with doubly uniparental inheritance (Bivalvia: Unionida).</title>
        <authorList>
            <person name="Smith C.H."/>
        </authorList>
    </citation>
    <scope>NUCLEOTIDE SEQUENCE</scope>
    <source>
        <strain evidence="1">CHS0354</strain>
        <tissue evidence="1">Mantle</tissue>
    </source>
</reference>
<dbReference type="EMBL" id="JAEAOA010002359">
    <property type="protein sequence ID" value="KAK3603156.1"/>
    <property type="molecule type" value="Genomic_DNA"/>
</dbReference>
<comment type="caution">
    <text evidence="1">The sequence shown here is derived from an EMBL/GenBank/DDBJ whole genome shotgun (WGS) entry which is preliminary data.</text>
</comment>
<name>A0AAE0T3P0_9BIVA</name>
<evidence type="ECO:0000313" key="2">
    <source>
        <dbReference type="Proteomes" id="UP001195483"/>
    </source>
</evidence>
<accession>A0AAE0T3P0</accession>
<organism evidence="1 2">
    <name type="scientific">Potamilus streckersoni</name>
    <dbReference type="NCBI Taxonomy" id="2493646"/>
    <lineage>
        <taxon>Eukaryota</taxon>
        <taxon>Metazoa</taxon>
        <taxon>Spiralia</taxon>
        <taxon>Lophotrochozoa</taxon>
        <taxon>Mollusca</taxon>
        <taxon>Bivalvia</taxon>
        <taxon>Autobranchia</taxon>
        <taxon>Heteroconchia</taxon>
        <taxon>Palaeoheterodonta</taxon>
        <taxon>Unionida</taxon>
        <taxon>Unionoidea</taxon>
        <taxon>Unionidae</taxon>
        <taxon>Ambleminae</taxon>
        <taxon>Lampsilini</taxon>
        <taxon>Potamilus</taxon>
    </lineage>
</organism>
<reference evidence="1" key="3">
    <citation type="submission" date="2023-05" db="EMBL/GenBank/DDBJ databases">
        <authorList>
            <person name="Smith C.H."/>
        </authorList>
    </citation>
    <scope>NUCLEOTIDE SEQUENCE</scope>
    <source>
        <strain evidence="1">CHS0354</strain>
        <tissue evidence="1">Mantle</tissue>
    </source>
</reference>
<protein>
    <submittedName>
        <fullName evidence="1">Uncharacterized protein</fullName>
    </submittedName>
</protein>